<dbReference type="AlphaFoldDB" id="A0A830BWQ4"/>
<name>A0A830BWQ4_9LAMI</name>
<protein>
    <submittedName>
        <fullName evidence="1">Uncharacterized protein</fullName>
    </submittedName>
</protein>
<dbReference type="OrthoDB" id="994901at2759"/>
<dbReference type="PANTHER" id="PTHR37722">
    <property type="entry name" value="OS01G0167700 PROTEIN"/>
    <property type="match status" value="1"/>
</dbReference>
<evidence type="ECO:0000313" key="2">
    <source>
        <dbReference type="Proteomes" id="UP000653305"/>
    </source>
</evidence>
<reference evidence="1" key="1">
    <citation type="submission" date="2020-07" db="EMBL/GenBank/DDBJ databases">
        <title>Ethylene signaling mediates host invasion by parasitic plants.</title>
        <authorList>
            <person name="Yoshida S."/>
        </authorList>
    </citation>
    <scope>NUCLEOTIDE SEQUENCE</scope>
    <source>
        <strain evidence="1">Okayama</strain>
    </source>
</reference>
<proteinExistence type="predicted"/>
<sequence>MYKLQDVVMQENDFSPYDSPIEQTFRPKDTVNIIDDPNLMFSNRRCSSPFNWNGSNSQVAFENDELIYNIRDSLSFLDDSIDDLGERETFCKNWTNQRSVPYEDYLHNSDLWKQGVSSDGWNLQKKWFSTERTENIDRRESPIPYPKHQATGDLSYEIPNTRYSAIKIDENAKDAVNHFVREDNGESLSLLSEESCTSAAVRGDATRKS</sequence>
<gene>
    <name evidence="1" type="ORF">PHJA_001263600</name>
</gene>
<dbReference type="EMBL" id="BMAC01000237">
    <property type="protein sequence ID" value="GFP91196.1"/>
    <property type="molecule type" value="Genomic_DNA"/>
</dbReference>
<accession>A0A830BWQ4</accession>
<organism evidence="1 2">
    <name type="scientific">Phtheirospermum japonicum</name>
    <dbReference type="NCBI Taxonomy" id="374723"/>
    <lineage>
        <taxon>Eukaryota</taxon>
        <taxon>Viridiplantae</taxon>
        <taxon>Streptophyta</taxon>
        <taxon>Embryophyta</taxon>
        <taxon>Tracheophyta</taxon>
        <taxon>Spermatophyta</taxon>
        <taxon>Magnoliopsida</taxon>
        <taxon>eudicotyledons</taxon>
        <taxon>Gunneridae</taxon>
        <taxon>Pentapetalae</taxon>
        <taxon>asterids</taxon>
        <taxon>lamiids</taxon>
        <taxon>Lamiales</taxon>
        <taxon>Orobanchaceae</taxon>
        <taxon>Orobanchaceae incertae sedis</taxon>
        <taxon>Phtheirospermum</taxon>
    </lineage>
</organism>
<keyword evidence="2" id="KW-1185">Reference proteome</keyword>
<comment type="caution">
    <text evidence="1">The sequence shown here is derived from an EMBL/GenBank/DDBJ whole genome shotgun (WGS) entry which is preliminary data.</text>
</comment>
<evidence type="ECO:0000313" key="1">
    <source>
        <dbReference type="EMBL" id="GFP91196.1"/>
    </source>
</evidence>
<dbReference type="Proteomes" id="UP000653305">
    <property type="component" value="Unassembled WGS sequence"/>
</dbReference>
<dbReference type="PANTHER" id="PTHR37722:SF2">
    <property type="entry name" value="OS01G0167700 PROTEIN"/>
    <property type="match status" value="1"/>
</dbReference>